<dbReference type="Proteomes" id="UP000261420">
    <property type="component" value="Unplaced"/>
</dbReference>
<evidence type="ECO:0000313" key="1">
    <source>
        <dbReference type="Ensembl" id="ENSSDUP00000021876.1"/>
    </source>
</evidence>
<reference evidence="1" key="1">
    <citation type="submission" date="2025-08" db="UniProtKB">
        <authorList>
            <consortium name="Ensembl"/>
        </authorList>
    </citation>
    <scope>IDENTIFICATION</scope>
</reference>
<organism evidence="1 2">
    <name type="scientific">Seriola dumerili</name>
    <name type="common">Greater amberjack</name>
    <name type="synonym">Caranx dumerili</name>
    <dbReference type="NCBI Taxonomy" id="41447"/>
    <lineage>
        <taxon>Eukaryota</taxon>
        <taxon>Metazoa</taxon>
        <taxon>Chordata</taxon>
        <taxon>Craniata</taxon>
        <taxon>Vertebrata</taxon>
        <taxon>Euteleostomi</taxon>
        <taxon>Actinopterygii</taxon>
        <taxon>Neopterygii</taxon>
        <taxon>Teleostei</taxon>
        <taxon>Neoteleostei</taxon>
        <taxon>Acanthomorphata</taxon>
        <taxon>Carangaria</taxon>
        <taxon>Carangiformes</taxon>
        <taxon>Carangidae</taxon>
        <taxon>Seriola</taxon>
    </lineage>
</organism>
<accession>A0A3B4UTB8</accession>
<evidence type="ECO:0000313" key="2">
    <source>
        <dbReference type="Proteomes" id="UP000261420"/>
    </source>
</evidence>
<keyword evidence="2" id="KW-1185">Reference proteome</keyword>
<reference evidence="1" key="2">
    <citation type="submission" date="2025-09" db="UniProtKB">
        <authorList>
            <consortium name="Ensembl"/>
        </authorList>
    </citation>
    <scope>IDENTIFICATION</scope>
</reference>
<sequence length="122" mass="13792">RIHSAESRMNSGIGICRYLQLKARSSGNAVPALQSLIKYVPRQGPMDCKCIMVLCVIQDLHFYSEKRSRSHLFPLSSSGEIALTNFDTQRLGNRVTLPSTLLYQTLDPHISILTDHFFLISR</sequence>
<name>A0A3B4UTB8_SERDU</name>
<dbReference type="GeneTree" id="ENSGT00940000182581"/>
<proteinExistence type="predicted"/>
<dbReference type="AlphaFoldDB" id="A0A3B4UTB8"/>
<protein>
    <submittedName>
        <fullName evidence="1">Uncharacterized protein</fullName>
    </submittedName>
</protein>
<dbReference type="Ensembl" id="ENSSDUT00000022282.1">
    <property type="protein sequence ID" value="ENSSDUP00000021876.1"/>
    <property type="gene ID" value="ENSSDUG00000015918.1"/>
</dbReference>